<feature type="compositionally biased region" description="Basic residues" evidence="15">
    <location>
        <begin position="1"/>
        <end position="19"/>
    </location>
</feature>
<dbReference type="GO" id="GO:0003677">
    <property type="term" value="F:DNA binding"/>
    <property type="evidence" value="ECO:0007669"/>
    <property type="project" value="UniProtKB-KW"/>
</dbReference>
<keyword evidence="5" id="KW-0227">DNA damage</keyword>
<dbReference type="InterPro" id="IPR000330">
    <property type="entry name" value="SNF2_N"/>
</dbReference>
<dbReference type="EMBL" id="CABVLU010000003">
    <property type="protein sequence ID" value="VVT53537.1"/>
    <property type="molecule type" value="Genomic_DNA"/>
</dbReference>
<dbReference type="GO" id="GO:0006289">
    <property type="term" value="P:nucleotide-excision repair"/>
    <property type="evidence" value="ECO:0007669"/>
    <property type="project" value="TreeGrafter"/>
</dbReference>
<dbReference type="InterPro" id="IPR049730">
    <property type="entry name" value="SNF2/RAD54-like_C"/>
</dbReference>
<feature type="domain" description="Helicase ATP-binding" evidence="17">
    <location>
        <begin position="299"/>
        <end position="476"/>
    </location>
</feature>
<dbReference type="InterPro" id="IPR001841">
    <property type="entry name" value="Znf_RING"/>
</dbReference>
<dbReference type="SMART" id="SM00184">
    <property type="entry name" value="RING"/>
    <property type="match status" value="1"/>
</dbReference>
<keyword evidence="11" id="KW-0238">DNA-binding</keyword>
<gene>
    <name evidence="19" type="ORF">SAPINGB_P003623</name>
</gene>
<evidence type="ECO:0000256" key="11">
    <source>
        <dbReference type="ARBA" id="ARBA00023125"/>
    </source>
</evidence>
<dbReference type="Pfam" id="PF00097">
    <property type="entry name" value="zf-C3HC4"/>
    <property type="match status" value="1"/>
</dbReference>
<reference evidence="19 20" key="1">
    <citation type="submission" date="2019-09" db="EMBL/GenBank/DDBJ databases">
        <authorList>
            <person name="Brejova B."/>
        </authorList>
    </citation>
    <scope>NUCLEOTIDE SEQUENCE [LARGE SCALE GENOMIC DNA]</scope>
</reference>
<evidence type="ECO:0000256" key="3">
    <source>
        <dbReference type="ARBA" id="ARBA00022723"/>
    </source>
</evidence>
<name>A0A5E8BVP5_9ASCO</name>
<protein>
    <recommendedName>
        <fullName evidence="21">DNA repair protein RAD16</fullName>
    </recommendedName>
</protein>
<evidence type="ECO:0000259" key="17">
    <source>
        <dbReference type="PROSITE" id="PS51192"/>
    </source>
</evidence>
<evidence type="ECO:0000256" key="2">
    <source>
        <dbReference type="ARBA" id="ARBA00007025"/>
    </source>
</evidence>
<keyword evidence="6 14" id="KW-0863">Zinc-finger</keyword>
<dbReference type="InterPro" id="IPR038718">
    <property type="entry name" value="SNF2-like_sf"/>
</dbReference>
<dbReference type="InterPro" id="IPR018957">
    <property type="entry name" value="Znf_C3HC4_RING-type"/>
</dbReference>
<organism evidence="19 20">
    <name type="scientific">Magnusiomyces paraingens</name>
    <dbReference type="NCBI Taxonomy" id="2606893"/>
    <lineage>
        <taxon>Eukaryota</taxon>
        <taxon>Fungi</taxon>
        <taxon>Dikarya</taxon>
        <taxon>Ascomycota</taxon>
        <taxon>Saccharomycotina</taxon>
        <taxon>Dipodascomycetes</taxon>
        <taxon>Dipodascales</taxon>
        <taxon>Dipodascaceae</taxon>
        <taxon>Magnusiomyces</taxon>
    </lineage>
</organism>
<feature type="region of interest" description="Disordered" evidence="15">
    <location>
        <begin position="1"/>
        <end position="241"/>
    </location>
</feature>
<feature type="compositionally biased region" description="Basic and acidic residues" evidence="15">
    <location>
        <begin position="157"/>
        <end position="176"/>
    </location>
</feature>
<evidence type="ECO:0000259" key="18">
    <source>
        <dbReference type="PROSITE" id="PS51194"/>
    </source>
</evidence>
<feature type="compositionally biased region" description="Low complexity" evidence="15">
    <location>
        <begin position="85"/>
        <end position="98"/>
    </location>
</feature>
<dbReference type="Pfam" id="PF00271">
    <property type="entry name" value="Helicase_C"/>
    <property type="match status" value="1"/>
</dbReference>
<feature type="domain" description="RING-type" evidence="16">
    <location>
        <begin position="640"/>
        <end position="684"/>
    </location>
</feature>
<evidence type="ECO:0000256" key="12">
    <source>
        <dbReference type="ARBA" id="ARBA00023204"/>
    </source>
</evidence>
<feature type="compositionally biased region" description="Basic and acidic residues" evidence="15">
    <location>
        <begin position="186"/>
        <end position="198"/>
    </location>
</feature>
<dbReference type="CDD" id="cd18793">
    <property type="entry name" value="SF2_C_SNF"/>
    <property type="match status" value="1"/>
</dbReference>
<proteinExistence type="inferred from homology"/>
<evidence type="ECO:0000256" key="9">
    <source>
        <dbReference type="ARBA" id="ARBA00022833"/>
    </source>
</evidence>
<evidence type="ECO:0000256" key="13">
    <source>
        <dbReference type="ARBA" id="ARBA00023242"/>
    </source>
</evidence>
<dbReference type="PANTHER" id="PTHR45626">
    <property type="entry name" value="TRANSCRIPTION TERMINATION FACTOR 2-RELATED"/>
    <property type="match status" value="1"/>
</dbReference>
<keyword evidence="3" id="KW-0479">Metal-binding</keyword>
<keyword evidence="9" id="KW-0862">Zinc</keyword>
<comment type="subcellular location">
    <subcellularLocation>
        <location evidence="1">Nucleus</location>
    </subcellularLocation>
</comment>
<dbReference type="GO" id="GO:0004386">
    <property type="term" value="F:helicase activity"/>
    <property type="evidence" value="ECO:0007669"/>
    <property type="project" value="UniProtKB-KW"/>
</dbReference>
<keyword evidence="4" id="KW-0547">Nucleotide-binding</keyword>
<dbReference type="CDD" id="cd16567">
    <property type="entry name" value="RING-HC_RAD16-like"/>
    <property type="match status" value="1"/>
</dbReference>
<feature type="domain" description="Helicase C-terminal" evidence="18">
    <location>
        <begin position="731"/>
        <end position="888"/>
    </location>
</feature>
<dbReference type="InterPro" id="IPR013083">
    <property type="entry name" value="Znf_RING/FYVE/PHD"/>
</dbReference>
<evidence type="ECO:0000259" key="16">
    <source>
        <dbReference type="PROSITE" id="PS50089"/>
    </source>
</evidence>
<dbReference type="Pfam" id="PF00176">
    <property type="entry name" value="SNF2-rel_dom"/>
    <property type="match status" value="1"/>
</dbReference>
<dbReference type="PROSITE" id="PS00518">
    <property type="entry name" value="ZF_RING_1"/>
    <property type="match status" value="1"/>
</dbReference>
<feature type="compositionally biased region" description="Polar residues" evidence="15">
    <location>
        <begin position="99"/>
        <end position="116"/>
    </location>
</feature>
<dbReference type="GO" id="GO:0000109">
    <property type="term" value="C:nucleotide-excision repair complex"/>
    <property type="evidence" value="ECO:0007669"/>
    <property type="project" value="UniProtKB-ARBA"/>
</dbReference>
<dbReference type="InterPro" id="IPR027417">
    <property type="entry name" value="P-loop_NTPase"/>
</dbReference>
<evidence type="ECO:0000256" key="7">
    <source>
        <dbReference type="ARBA" id="ARBA00022801"/>
    </source>
</evidence>
<evidence type="ECO:0000256" key="4">
    <source>
        <dbReference type="ARBA" id="ARBA00022741"/>
    </source>
</evidence>
<keyword evidence="20" id="KW-1185">Reference proteome</keyword>
<dbReference type="InterPro" id="IPR017907">
    <property type="entry name" value="Znf_RING_CS"/>
</dbReference>
<dbReference type="GO" id="GO:0005524">
    <property type="term" value="F:ATP binding"/>
    <property type="evidence" value="ECO:0007669"/>
    <property type="project" value="UniProtKB-KW"/>
</dbReference>
<dbReference type="PROSITE" id="PS51192">
    <property type="entry name" value="HELICASE_ATP_BIND_1"/>
    <property type="match status" value="1"/>
</dbReference>
<dbReference type="FunFam" id="3.30.40.10:FF:000753">
    <property type="entry name" value="DNA repair protein RAD16"/>
    <property type="match status" value="1"/>
</dbReference>
<dbReference type="InterPro" id="IPR050628">
    <property type="entry name" value="SNF2_RAD54_helicase_TF"/>
</dbReference>
<dbReference type="OrthoDB" id="448448at2759"/>
<dbReference type="GO" id="GO:0008270">
    <property type="term" value="F:zinc ion binding"/>
    <property type="evidence" value="ECO:0007669"/>
    <property type="project" value="UniProtKB-KW"/>
</dbReference>
<keyword evidence="10" id="KW-0067">ATP-binding</keyword>
<evidence type="ECO:0000256" key="15">
    <source>
        <dbReference type="SAM" id="MobiDB-lite"/>
    </source>
</evidence>
<dbReference type="SMART" id="SM00490">
    <property type="entry name" value="HELICc"/>
    <property type="match status" value="1"/>
</dbReference>
<evidence type="ECO:0000313" key="19">
    <source>
        <dbReference type="EMBL" id="VVT53537.1"/>
    </source>
</evidence>
<evidence type="ECO:0000256" key="10">
    <source>
        <dbReference type="ARBA" id="ARBA00022840"/>
    </source>
</evidence>
<sequence length="898" mass="102056">MSIKKKTLVPMRRMSKRIAQRSSQNVESLKNNENLGDGFSEQDHYNSDLAGGFIKPTSRTRKAKPSLYKASVSTSKVKSKDKEMSVSSRKPRSSVPNSMQSPAFLSDSTTANTTPEYSEGNDILSIPMSSKQAKVIAKSLSSKRKYRSLISSESDDKDFSDNDDSDFKGSSDKDPDSGSEYEDDDVKIIKTKKTEPDTTRSFNRLRSSSKSKTISDSENDEYVKPKSTRKRGSKATTQKKRNVRDTWNASLFANHPYLQTIFQEMEREVVIQPLAIPQPEGMTIELLPFQKEGLHWLIEQERTRYKGGILADEMGMGKTIQTIALFMSDKKEERIAPNLVLAPAVALLQWKNEIEAHSGGKLSSLVFHGKGTKTSLEEILKYDVVLTTYSLLESVFRKQEYGFKRKNGVVKEKSIVHGIEWHRIVLDEAHSVKQRHSNTSRAVSLLQANKRLCLSGTPLQNRVGELYSLVKFLQVTPFCQYFCRKCPCAKSTWDFTGKYCNSCNHFYGVHHNFFNYSLLHDIQRPMSEDHKEAMSKLRLLLKKIMLRRTKTERADDLGLPPRVVEIRRDYFNPEEKDLYESIYSDSTRKFNTYVAQGVVLNNYANIFSLITRMRQIADHPDLVLKRHMTGAGLIQNTIICKLCDDPAEEPIQSKCHHDFCRLCITEYCESWSGDPDKLECPVCHVGLSIDLLGPAISAPTEFDQQVSVSKNSIINRINMSGGWRSSTKIEALVEELYKLRSNKQTIKSIVFSQFTSMLDLVEWRLNKAGFQTVKLQGSMSPAQRDAIIKHFMTTPSVEVFLVSLKAGGVALNLCEASQVFILDPWWNPSVEWQSGDRVHRIGQHRPVKITRLIIQDSIESRIVELQEKKASMINATIDYDDAAMQRLTTADVQFLFQI</sequence>
<evidence type="ECO:0000256" key="5">
    <source>
        <dbReference type="ARBA" id="ARBA00022763"/>
    </source>
</evidence>
<accession>A0A5E8BVP5</accession>
<dbReference type="PROSITE" id="PS51194">
    <property type="entry name" value="HELICASE_CTER"/>
    <property type="match status" value="1"/>
</dbReference>
<dbReference type="AlphaFoldDB" id="A0A5E8BVP5"/>
<comment type="similarity">
    <text evidence="2">Belongs to the SNF2/RAD54 helicase family.</text>
</comment>
<evidence type="ECO:0000256" key="1">
    <source>
        <dbReference type="ARBA" id="ARBA00004123"/>
    </source>
</evidence>
<dbReference type="Gene3D" id="3.30.40.10">
    <property type="entry name" value="Zinc/RING finger domain, C3HC4 (zinc finger)"/>
    <property type="match status" value="1"/>
</dbReference>
<dbReference type="Gene3D" id="3.40.50.300">
    <property type="entry name" value="P-loop containing nucleotide triphosphate hydrolases"/>
    <property type="match status" value="1"/>
</dbReference>
<dbReference type="FunFam" id="3.40.50.300:FF:001864">
    <property type="entry name" value="DNA repair protein RAD16"/>
    <property type="match status" value="1"/>
</dbReference>
<dbReference type="Gene3D" id="3.40.50.10810">
    <property type="entry name" value="Tandem AAA-ATPase domain"/>
    <property type="match status" value="1"/>
</dbReference>
<evidence type="ECO:0000313" key="20">
    <source>
        <dbReference type="Proteomes" id="UP000398389"/>
    </source>
</evidence>
<dbReference type="CDD" id="cd18008">
    <property type="entry name" value="DEXDc_SHPRH-like"/>
    <property type="match status" value="1"/>
</dbReference>
<dbReference type="Proteomes" id="UP000398389">
    <property type="component" value="Unassembled WGS sequence"/>
</dbReference>
<evidence type="ECO:0000256" key="8">
    <source>
        <dbReference type="ARBA" id="ARBA00022806"/>
    </source>
</evidence>
<dbReference type="SMART" id="SM00487">
    <property type="entry name" value="DEXDc"/>
    <property type="match status" value="1"/>
</dbReference>
<dbReference type="PANTHER" id="PTHR45626:SF12">
    <property type="entry name" value="DNA REPAIR PROTEIN RAD16"/>
    <property type="match status" value="1"/>
</dbReference>
<feature type="compositionally biased region" description="Polar residues" evidence="15">
    <location>
        <begin position="20"/>
        <end position="34"/>
    </location>
</feature>
<dbReference type="PROSITE" id="PS50089">
    <property type="entry name" value="ZF_RING_2"/>
    <property type="match status" value="1"/>
</dbReference>
<dbReference type="RefSeq" id="XP_031854231.1">
    <property type="nucleotide sequence ID" value="XM_031998340.1"/>
</dbReference>
<dbReference type="InterPro" id="IPR001650">
    <property type="entry name" value="Helicase_C-like"/>
</dbReference>
<dbReference type="GeneID" id="43582440"/>
<dbReference type="GO" id="GO:0008094">
    <property type="term" value="F:ATP-dependent activity, acting on DNA"/>
    <property type="evidence" value="ECO:0007669"/>
    <property type="project" value="TreeGrafter"/>
</dbReference>
<keyword evidence="8" id="KW-0347">Helicase</keyword>
<evidence type="ECO:0008006" key="21">
    <source>
        <dbReference type="Google" id="ProtNLM"/>
    </source>
</evidence>
<evidence type="ECO:0000256" key="14">
    <source>
        <dbReference type="PROSITE-ProRule" id="PRU00175"/>
    </source>
</evidence>
<feature type="compositionally biased region" description="Basic residues" evidence="15">
    <location>
        <begin position="226"/>
        <end position="241"/>
    </location>
</feature>
<keyword evidence="12" id="KW-0234">DNA repair</keyword>
<keyword evidence="7" id="KW-0378">Hydrolase</keyword>
<dbReference type="InterPro" id="IPR014001">
    <property type="entry name" value="Helicase_ATP-bd"/>
</dbReference>
<dbReference type="GO" id="GO:0016787">
    <property type="term" value="F:hydrolase activity"/>
    <property type="evidence" value="ECO:0007669"/>
    <property type="project" value="UniProtKB-KW"/>
</dbReference>
<dbReference type="SUPFAM" id="SSF52540">
    <property type="entry name" value="P-loop containing nucleoside triphosphate hydrolases"/>
    <property type="match status" value="2"/>
</dbReference>
<evidence type="ECO:0000256" key="6">
    <source>
        <dbReference type="ARBA" id="ARBA00022771"/>
    </source>
</evidence>
<dbReference type="SUPFAM" id="SSF57850">
    <property type="entry name" value="RING/U-box"/>
    <property type="match status" value="1"/>
</dbReference>
<keyword evidence="13" id="KW-0539">Nucleus</keyword>